<name>A0A6L2PV75_COPFO</name>
<dbReference type="Gene3D" id="2.60.210.10">
    <property type="entry name" value="Apoptosis, Tumor Necrosis Factor Receptor Associated Protein 2, Chain A"/>
    <property type="match status" value="1"/>
</dbReference>
<dbReference type="InterPro" id="IPR018121">
    <property type="entry name" value="7-in-absentia-prot_TRAF-dom"/>
</dbReference>
<keyword evidence="5" id="KW-0833">Ubl conjugation pathway</keyword>
<evidence type="ECO:0000256" key="1">
    <source>
        <dbReference type="ARBA" id="ARBA00009119"/>
    </source>
</evidence>
<keyword evidence="2 5" id="KW-0479">Metal-binding</keyword>
<dbReference type="GO" id="GO:0043161">
    <property type="term" value="P:proteasome-mediated ubiquitin-dependent protein catabolic process"/>
    <property type="evidence" value="ECO:0007669"/>
    <property type="project" value="TreeGrafter"/>
</dbReference>
<comment type="domain">
    <text evidence="5">The SBD domain (substrate-binding domain) mediates the interaction with substrate proteins. It is related to the TRAF family.</text>
</comment>
<reference evidence="8" key="1">
    <citation type="submission" date="2020-01" db="EMBL/GenBank/DDBJ databases">
        <title>Draft genome sequence of the Termite Coptotermes fromosanus.</title>
        <authorList>
            <person name="Itakura S."/>
            <person name="Yosikawa Y."/>
            <person name="Umezawa K."/>
        </authorList>
    </citation>
    <scope>NUCLEOTIDE SEQUENCE [LARGE SCALE GENOMIC DNA]</scope>
</reference>
<dbReference type="OrthoDB" id="4788989at2759"/>
<organism evidence="7 8">
    <name type="scientific">Coptotermes formosanus</name>
    <name type="common">Formosan subterranean termite</name>
    <dbReference type="NCBI Taxonomy" id="36987"/>
    <lineage>
        <taxon>Eukaryota</taxon>
        <taxon>Metazoa</taxon>
        <taxon>Ecdysozoa</taxon>
        <taxon>Arthropoda</taxon>
        <taxon>Hexapoda</taxon>
        <taxon>Insecta</taxon>
        <taxon>Pterygota</taxon>
        <taxon>Neoptera</taxon>
        <taxon>Polyneoptera</taxon>
        <taxon>Dictyoptera</taxon>
        <taxon>Blattodea</taxon>
        <taxon>Blattoidea</taxon>
        <taxon>Termitoidae</taxon>
        <taxon>Rhinotermitidae</taxon>
        <taxon>Coptotermes</taxon>
    </lineage>
</organism>
<evidence type="ECO:0000256" key="5">
    <source>
        <dbReference type="RuleBase" id="RU201113"/>
    </source>
</evidence>
<dbReference type="EMBL" id="BLKM01011979">
    <property type="protein sequence ID" value="GFG35072.1"/>
    <property type="molecule type" value="Genomic_DNA"/>
</dbReference>
<dbReference type="Proteomes" id="UP000502823">
    <property type="component" value="Unassembled WGS sequence"/>
</dbReference>
<dbReference type="PANTHER" id="PTHR45877">
    <property type="entry name" value="E3 UBIQUITIN-PROTEIN LIGASE SIAH2"/>
    <property type="match status" value="1"/>
</dbReference>
<dbReference type="Pfam" id="PF21361">
    <property type="entry name" value="Sina_ZnF"/>
    <property type="match status" value="1"/>
</dbReference>
<feature type="domain" description="Seven-in-absentia protein TRAF-like" evidence="6">
    <location>
        <begin position="117"/>
        <end position="193"/>
    </location>
</feature>
<evidence type="ECO:0000313" key="7">
    <source>
        <dbReference type="EMBL" id="GFG35072.1"/>
    </source>
</evidence>
<comment type="caution">
    <text evidence="7">The sequence shown here is derived from an EMBL/GenBank/DDBJ whole genome shotgun (WGS) entry which is preliminary data.</text>
</comment>
<dbReference type="InterPro" id="IPR008974">
    <property type="entry name" value="TRAF-like"/>
</dbReference>
<proteinExistence type="inferred from homology"/>
<comment type="function">
    <text evidence="5">E3 ubiquitin-protein ligase that mediates ubiquitination and subsequent proteasomal degradation of target proteins. E3 ubiquitin ligases accept ubiquitin from an E2 ubiquitin-conjugating enzyme in the form of a thioester and then directly transfers the ubiquitin to targeted substrates.</text>
</comment>
<comment type="pathway">
    <text evidence="5">Protein modification; protein ubiquitination.</text>
</comment>
<evidence type="ECO:0000259" key="6">
    <source>
        <dbReference type="Pfam" id="PF03145"/>
    </source>
</evidence>
<dbReference type="GO" id="GO:0008270">
    <property type="term" value="F:zinc ion binding"/>
    <property type="evidence" value="ECO:0007669"/>
    <property type="project" value="UniProtKB-KW"/>
</dbReference>
<keyword evidence="3 5" id="KW-0863">Zinc-finger</keyword>
<accession>A0A6L2PV75</accession>
<gene>
    <name evidence="7" type="ORF">Cfor_05081</name>
</gene>
<dbReference type="Gene3D" id="3.30.40.10">
    <property type="entry name" value="Zinc/RING finger domain, C3HC4 (zinc finger)"/>
    <property type="match status" value="1"/>
</dbReference>
<dbReference type="EC" id="2.3.2.27" evidence="5"/>
<dbReference type="InterPro" id="IPR004162">
    <property type="entry name" value="SINA-like_animal"/>
</dbReference>
<comment type="catalytic activity">
    <reaction evidence="5">
        <text>S-ubiquitinyl-[E2 ubiquitin-conjugating enzyme]-L-cysteine + [acceptor protein]-L-lysine = [E2 ubiquitin-conjugating enzyme]-L-cysteine + N(6)-ubiquitinyl-[acceptor protein]-L-lysine.</text>
        <dbReference type="EC" id="2.3.2.27"/>
    </reaction>
</comment>
<dbReference type="GO" id="GO:0061630">
    <property type="term" value="F:ubiquitin protein ligase activity"/>
    <property type="evidence" value="ECO:0007669"/>
    <property type="project" value="UniProtKB-EC"/>
</dbReference>
<evidence type="ECO:0000256" key="4">
    <source>
        <dbReference type="ARBA" id="ARBA00022833"/>
    </source>
</evidence>
<dbReference type="InterPro" id="IPR013083">
    <property type="entry name" value="Znf_RING/FYVE/PHD"/>
</dbReference>
<comment type="domain">
    <text evidence="5">The RING-type zinc finger domain is essential for ubiquitin ligase activity.</text>
</comment>
<evidence type="ECO:0000256" key="3">
    <source>
        <dbReference type="ARBA" id="ARBA00022771"/>
    </source>
</evidence>
<dbReference type="AlphaFoldDB" id="A0A6L2PV75"/>
<evidence type="ECO:0000313" key="8">
    <source>
        <dbReference type="Proteomes" id="UP000502823"/>
    </source>
</evidence>
<dbReference type="GO" id="GO:0005737">
    <property type="term" value="C:cytoplasm"/>
    <property type="evidence" value="ECO:0007669"/>
    <property type="project" value="InterPro"/>
</dbReference>
<sequence length="233" mass="26879">MSAGKRLTTEAGRRPWWILRFAKKREEGCEETFSGEYIKEHQAVCHHGIHPCLLDRVPEIKCDWMGSFKEIVTHFESQHENYVCREARFLSPERHASASILLLHSQIFLYYKCFRDSKCYCAVHLFGTSAEASGFKYKVKLSAENNIQTLSQVNVVRSITEGFEATFRAGHCLRLDDEVVRHYVVEEALQLQVEVSYTKVAELEEPEQCRVRGGGFRPTSVASSSWGLRKLWR</sequence>
<dbReference type="UniPathway" id="UPA00143"/>
<dbReference type="SUPFAM" id="SSF49599">
    <property type="entry name" value="TRAF domain-like"/>
    <property type="match status" value="1"/>
</dbReference>
<keyword evidence="4 5" id="KW-0862">Zinc</keyword>
<dbReference type="Pfam" id="PF03145">
    <property type="entry name" value="Sina_TRAF"/>
    <property type="match status" value="1"/>
</dbReference>
<dbReference type="GO" id="GO:0031624">
    <property type="term" value="F:ubiquitin conjugating enzyme binding"/>
    <property type="evidence" value="ECO:0007669"/>
    <property type="project" value="TreeGrafter"/>
</dbReference>
<dbReference type="GO" id="GO:0016567">
    <property type="term" value="P:protein ubiquitination"/>
    <property type="evidence" value="ECO:0007669"/>
    <property type="project" value="UniProtKB-UniPathway"/>
</dbReference>
<dbReference type="PANTHER" id="PTHR45877:SF2">
    <property type="entry name" value="E3 UBIQUITIN-PROTEIN LIGASE SINA-RELATED"/>
    <property type="match status" value="1"/>
</dbReference>
<keyword evidence="8" id="KW-1185">Reference proteome</keyword>
<protein>
    <recommendedName>
        <fullName evidence="5">E3 ubiquitin-protein ligase</fullName>
        <ecNumber evidence="5">2.3.2.27</ecNumber>
    </recommendedName>
</protein>
<dbReference type="InParanoid" id="A0A6L2PV75"/>
<comment type="similarity">
    <text evidence="1 5">Belongs to the SINA (Seven in absentia) family.</text>
</comment>
<evidence type="ECO:0000256" key="2">
    <source>
        <dbReference type="ARBA" id="ARBA00022723"/>
    </source>
</evidence>